<accession>A0ABT9BT04</accession>
<sequence>MSSVSDKTVKQAWWQKLNRALFPYMGPAQLGPFDQEPLPPTAQKPCPLCGQAMELHTFVRSQDRASTRMTCP</sequence>
<dbReference type="Proteomes" id="UP001241072">
    <property type="component" value="Unassembled WGS sequence"/>
</dbReference>
<comment type="caution">
    <text evidence="1">The sequence shown here is derived from an EMBL/GenBank/DDBJ whole genome shotgun (WGS) entry which is preliminary data.</text>
</comment>
<dbReference type="RefSeq" id="WP_305003962.1">
    <property type="nucleotide sequence ID" value="NZ_JAUQUB010000006.1"/>
</dbReference>
<gene>
    <name evidence="1" type="ORF">Q5716_14990</name>
</gene>
<protein>
    <recommendedName>
        <fullName evidence="3">Type IV secretion protein Rhs</fullName>
    </recommendedName>
</protein>
<reference evidence="1 2" key="1">
    <citation type="submission" date="2023-07" db="EMBL/GenBank/DDBJ databases">
        <title>Protaetiibacter sp. nov WY-16 isolated from soil.</title>
        <authorList>
            <person name="Liu B."/>
            <person name="Wan Y."/>
        </authorList>
    </citation>
    <scope>NUCLEOTIDE SEQUENCE [LARGE SCALE GENOMIC DNA]</scope>
    <source>
        <strain evidence="1 2">WY-16</strain>
    </source>
</reference>
<keyword evidence="2" id="KW-1185">Reference proteome</keyword>
<dbReference type="EMBL" id="JAUQUB010000006">
    <property type="protein sequence ID" value="MDO7883537.1"/>
    <property type="molecule type" value="Genomic_DNA"/>
</dbReference>
<evidence type="ECO:0008006" key="3">
    <source>
        <dbReference type="Google" id="ProtNLM"/>
    </source>
</evidence>
<evidence type="ECO:0000313" key="1">
    <source>
        <dbReference type="EMBL" id="MDO7883537.1"/>
    </source>
</evidence>
<organism evidence="1 2">
    <name type="scientific">Antiquaquibacter soli</name>
    <dbReference type="NCBI Taxonomy" id="3064523"/>
    <lineage>
        <taxon>Bacteria</taxon>
        <taxon>Bacillati</taxon>
        <taxon>Actinomycetota</taxon>
        <taxon>Actinomycetes</taxon>
        <taxon>Micrococcales</taxon>
        <taxon>Microbacteriaceae</taxon>
        <taxon>Antiquaquibacter</taxon>
    </lineage>
</organism>
<evidence type="ECO:0000313" key="2">
    <source>
        <dbReference type="Proteomes" id="UP001241072"/>
    </source>
</evidence>
<name>A0ABT9BT04_9MICO</name>
<proteinExistence type="predicted"/>